<organism evidence="2 3">
    <name type="scientific">Cocos nucifera</name>
    <name type="common">Coconut palm</name>
    <dbReference type="NCBI Taxonomy" id="13894"/>
    <lineage>
        <taxon>Eukaryota</taxon>
        <taxon>Viridiplantae</taxon>
        <taxon>Streptophyta</taxon>
        <taxon>Embryophyta</taxon>
        <taxon>Tracheophyta</taxon>
        <taxon>Spermatophyta</taxon>
        <taxon>Magnoliopsida</taxon>
        <taxon>Liliopsida</taxon>
        <taxon>Arecaceae</taxon>
        <taxon>Arecoideae</taxon>
        <taxon>Cocoseae</taxon>
        <taxon>Attaleinae</taxon>
        <taxon>Cocos</taxon>
    </lineage>
</organism>
<evidence type="ECO:0000256" key="1">
    <source>
        <dbReference type="SAM" id="MobiDB-lite"/>
    </source>
</evidence>
<accession>A0A8K0N0R2</accession>
<keyword evidence="3" id="KW-1185">Reference proteome</keyword>
<feature type="compositionally biased region" description="Basic and acidic residues" evidence="1">
    <location>
        <begin position="57"/>
        <end position="73"/>
    </location>
</feature>
<dbReference type="Proteomes" id="UP000797356">
    <property type="component" value="Chromosome 4"/>
</dbReference>
<proteinExistence type="predicted"/>
<evidence type="ECO:0000313" key="2">
    <source>
        <dbReference type="EMBL" id="KAG1338509.1"/>
    </source>
</evidence>
<dbReference type="PANTHER" id="PTHR23070">
    <property type="entry name" value="BCS1 AAA-TYPE ATPASE"/>
    <property type="match status" value="1"/>
</dbReference>
<evidence type="ECO:0000313" key="3">
    <source>
        <dbReference type="Proteomes" id="UP000797356"/>
    </source>
</evidence>
<dbReference type="OrthoDB" id="786013at2759"/>
<name>A0A8K0N0R2_COCNU</name>
<sequence length="73" mass="8427">MIASMANFLVYDLELTTVKSDIELRKLFIETTSKSIIVIEDIDRSLDLIGKWKQKSKKEEDKSEEKKNLPPGQ</sequence>
<dbReference type="InterPro" id="IPR050747">
    <property type="entry name" value="Mitochondrial_chaperone_BCS1"/>
</dbReference>
<dbReference type="AlphaFoldDB" id="A0A8K0N0R2"/>
<feature type="region of interest" description="Disordered" evidence="1">
    <location>
        <begin position="54"/>
        <end position="73"/>
    </location>
</feature>
<comment type="caution">
    <text evidence="2">The sequence shown here is derived from an EMBL/GenBank/DDBJ whole genome shotgun (WGS) entry which is preliminary data.</text>
</comment>
<reference evidence="2" key="1">
    <citation type="journal article" date="2017" name="Gigascience">
        <title>The genome draft of coconut (Cocos nucifera).</title>
        <authorList>
            <person name="Xiao Y."/>
            <person name="Xu P."/>
            <person name="Fan H."/>
            <person name="Baudouin L."/>
            <person name="Xia W."/>
            <person name="Bocs S."/>
            <person name="Xu J."/>
            <person name="Li Q."/>
            <person name="Guo A."/>
            <person name="Zhou L."/>
            <person name="Li J."/>
            <person name="Wu Y."/>
            <person name="Ma Z."/>
            <person name="Armero A."/>
            <person name="Issali A.E."/>
            <person name="Liu N."/>
            <person name="Peng M."/>
            <person name="Yang Y."/>
        </authorList>
    </citation>
    <scope>NUCLEOTIDE SEQUENCE</scope>
    <source>
        <tissue evidence="2">Spear leaf of Hainan Tall coconut</tissue>
    </source>
</reference>
<gene>
    <name evidence="2" type="ORF">COCNU_04G008150</name>
</gene>
<reference evidence="2" key="2">
    <citation type="submission" date="2019-07" db="EMBL/GenBank/DDBJ databases">
        <authorList>
            <person name="Yang Y."/>
            <person name="Bocs S."/>
            <person name="Baudouin L."/>
        </authorList>
    </citation>
    <scope>NUCLEOTIDE SEQUENCE</scope>
    <source>
        <tissue evidence="2">Spear leaf of Hainan Tall coconut</tissue>
    </source>
</reference>
<dbReference type="EMBL" id="CM017875">
    <property type="protein sequence ID" value="KAG1338509.1"/>
    <property type="molecule type" value="Genomic_DNA"/>
</dbReference>
<protein>
    <submittedName>
        <fullName evidence="2">Putative AAA-ATPase</fullName>
    </submittedName>
</protein>